<dbReference type="AlphaFoldDB" id="A0A652YZ65"/>
<feature type="domain" description="Ketopantoate reductase C-terminal" evidence="6">
    <location>
        <begin position="181"/>
        <end position="305"/>
    </location>
</feature>
<keyword evidence="4" id="KW-0566">Pantothenate biosynthesis</keyword>
<dbReference type="SUPFAM" id="SSF51735">
    <property type="entry name" value="NAD(P)-binding Rossmann-fold domains"/>
    <property type="match status" value="1"/>
</dbReference>
<sequence>MNQSLKIAVVGCGAMGSVYAGRLSGAGHDVLVVDRWGDHVQAISTSGLRISGPDGERVVPVRAFLTIPNESVDLVVLAVKAADVAGAAASLGMLIGDDTVVLTIQNGLGSADEVARHIGADRLAVGIASGFGASLIAPGRVNHNAMRAMRFGAYEDLSFEAVDRVAGAWRTAGFDALAVADIAAMQWEKLICNVAYSAPCALTGLTVGDVLDHEHMGPVSRAAATETWEIARARDIAIDVADPVAFVRDFGAAMPAAKPSALLDHEAGRVSEIGSINGAVPREAAKVGRLAPVNATLTALVRTREAGFGVR</sequence>
<dbReference type="InterPro" id="IPR013752">
    <property type="entry name" value="KPA_reductase"/>
</dbReference>
<dbReference type="InterPro" id="IPR013332">
    <property type="entry name" value="KPR_N"/>
</dbReference>
<evidence type="ECO:0000256" key="4">
    <source>
        <dbReference type="RuleBase" id="RU362068"/>
    </source>
</evidence>
<evidence type="ECO:0000256" key="3">
    <source>
        <dbReference type="ARBA" id="ARBA00023002"/>
    </source>
</evidence>
<feature type="domain" description="Ketopantoate reductase N-terminal" evidence="5">
    <location>
        <begin position="7"/>
        <end position="155"/>
    </location>
</feature>
<dbReference type="UniPathway" id="UPA00028">
    <property type="reaction ID" value="UER00004"/>
</dbReference>
<dbReference type="EMBL" id="VNIQ01000001">
    <property type="protein sequence ID" value="TYQ08979.1"/>
    <property type="molecule type" value="Genomic_DNA"/>
</dbReference>
<keyword evidence="2 4" id="KW-0521">NADP</keyword>
<dbReference type="InterPro" id="IPR008927">
    <property type="entry name" value="6-PGluconate_DH-like_C_sf"/>
</dbReference>
<accession>A0A652YZ65</accession>
<comment type="catalytic activity">
    <reaction evidence="4">
        <text>(R)-pantoate + NADP(+) = 2-dehydropantoate + NADPH + H(+)</text>
        <dbReference type="Rhea" id="RHEA:16233"/>
        <dbReference type="ChEBI" id="CHEBI:11561"/>
        <dbReference type="ChEBI" id="CHEBI:15378"/>
        <dbReference type="ChEBI" id="CHEBI:15980"/>
        <dbReference type="ChEBI" id="CHEBI:57783"/>
        <dbReference type="ChEBI" id="CHEBI:58349"/>
        <dbReference type="EC" id="1.1.1.169"/>
    </reaction>
</comment>
<gene>
    <name evidence="7" type="ORF">FNL38_1011357</name>
</gene>
<dbReference type="GO" id="GO:0015940">
    <property type="term" value="P:pantothenate biosynthetic process"/>
    <property type="evidence" value="ECO:0007669"/>
    <property type="project" value="UniProtKB-UniPathway"/>
</dbReference>
<evidence type="ECO:0000313" key="7">
    <source>
        <dbReference type="EMBL" id="TYQ08979.1"/>
    </source>
</evidence>
<dbReference type="InterPro" id="IPR013328">
    <property type="entry name" value="6PGD_dom2"/>
</dbReference>
<dbReference type="GO" id="GO:0008677">
    <property type="term" value="F:2-dehydropantoate 2-reductase activity"/>
    <property type="evidence" value="ECO:0007669"/>
    <property type="project" value="UniProtKB-EC"/>
</dbReference>
<evidence type="ECO:0000259" key="5">
    <source>
        <dbReference type="Pfam" id="PF02558"/>
    </source>
</evidence>
<keyword evidence="3 4" id="KW-0560">Oxidoreductase</keyword>
<dbReference type="PANTHER" id="PTHR21708">
    <property type="entry name" value="PROBABLE 2-DEHYDROPANTOATE 2-REDUCTASE"/>
    <property type="match status" value="1"/>
</dbReference>
<dbReference type="InterPro" id="IPR051402">
    <property type="entry name" value="KPR-Related"/>
</dbReference>
<name>A0A652YZ65_NOCGL</name>
<dbReference type="Pfam" id="PF02558">
    <property type="entry name" value="ApbA"/>
    <property type="match status" value="1"/>
</dbReference>
<proteinExistence type="inferred from homology"/>
<dbReference type="InterPro" id="IPR036291">
    <property type="entry name" value="NAD(P)-bd_dom_sf"/>
</dbReference>
<comment type="pathway">
    <text evidence="4">Cofactor biosynthesis; (R)-pantothenate biosynthesis; (R)-pantoate from 3-methyl-2-oxobutanoate: step 2/2.</text>
</comment>
<evidence type="ECO:0000259" key="6">
    <source>
        <dbReference type="Pfam" id="PF08546"/>
    </source>
</evidence>
<dbReference type="NCBIfam" id="TIGR00745">
    <property type="entry name" value="apbA_panE"/>
    <property type="match status" value="1"/>
</dbReference>
<dbReference type="Gene3D" id="3.40.50.720">
    <property type="entry name" value="NAD(P)-binding Rossmann-like Domain"/>
    <property type="match status" value="1"/>
</dbReference>
<comment type="caution">
    <text evidence="7">The sequence shown here is derived from an EMBL/GenBank/DDBJ whole genome shotgun (WGS) entry which is preliminary data.</text>
</comment>
<dbReference type="Gene3D" id="1.10.1040.10">
    <property type="entry name" value="N-(1-d-carboxylethyl)-l-norvaline Dehydrogenase, domain 2"/>
    <property type="match status" value="1"/>
</dbReference>
<comment type="function">
    <text evidence="4">Catalyzes the NADPH-dependent reduction of ketopantoate into pantoic acid.</text>
</comment>
<dbReference type="Pfam" id="PF08546">
    <property type="entry name" value="ApbA_C"/>
    <property type="match status" value="1"/>
</dbReference>
<organism evidence="7">
    <name type="scientific">Nocardia globerula</name>
    <dbReference type="NCBI Taxonomy" id="1818"/>
    <lineage>
        <taxon>Bacteria</taxon>
        <taxon>Bacillati</taxon>
        <taxon>Actinomycetota</taxon>
        <taxon>Actinomycetes</taxon>
        <taxon>Mycobacteriales</taxon>
        <taxon>Nocardiaceae</taxon>
        <taxon>Nocardia</taxon>
    </lineage>
</organism>
<dbReference type="GO" id="GO:0005737">
    <property type="term" value="C:cytoplasm"/>
    <property type="evidence" value="ECO:0007669"/>
    <property type="project" value="TreeGrafter"/>
</dbReference>
<dbReference type="EC" id="1.1.1.169" evidence="4"/>
<protein>
    <recommendedName>
        <fullName evidence="4">2-dehydropantoate 2-reductase</fullName>
        <ecNumber evidence="4">1.1.1.169</ecNumber>
    </recommendedName>
    <alternativeName>
        <fullName evidence="4">Ketopantoate reductase</fullName>
    </alternativeName>
</protein>
<evidence type="ECO:0000256" key="2">
    <source>
        <dbReference type="ARBA" id="ARBA00022857"/>
    </source>
</evidence>
<evidence type="ECO:0000256" key="1">
    <source>
        <dbReference type="ARBA" id="ARBA00007870"/>
    </source>
</evidence>
<reference evidence="7" key="1">
    <citation type="submission" date="2019-07" db="EMBL/GenBank/DDBJ databases">
        <title>Genomic Encyclopedia of Type Strains, Phase IV (KMG-IV): sequencing the most valuable type-strain genomes for metagenomic binning, comparative biology and taxonomic classification.</title>
        <authorList>
            <person name="Goeker M."/>
        </authorList>
    </citation>
    <scope>NUCLEOTIDE SEQUENCE</scope>
    <source>
        <strain evidence="7">DSM 44596</strain>
    </source>
</reference>
<dbReference type="PANTHER" id="PTHR21708:SF26">
    <property type="entry name" value="2-DEHYDROPANTOATE 2-REDUCTASE"/>
    <property type="match status" value="1"/>
</dbReference>
<dbReference type="InterPro" id="IPR003710">
    <property type="entry name" value="ApbA"/>
</dbReference>
<dbReference type="SUPFAM" id="SSF48179">
    <property type="entry name" value="6-phosphogluconate dehydrogenase C-terminal domain-like"/>
    <property type="match status" value="1"/>
</dbReference>
<comment type="similarity">
    <text evidence="1 4">Belongs to the ketopantoate reductase family.</text>
</comment>